<evidence type="ECO:0000256" key="1">
    <source>
        <dbReference type="ARBA" id="ARBA00003408"/>
    </source>
</evidence>
<evidence type="ECO:0000256" key="10">
    <source>
        <dbReference type="ARBA" id="ARBA00023065"/>
    </source>
</evidence>
<gene>
    <name evidence="14" type="ORF">QYG89_00255</name>
</gene>
<dbReference type="PIRSF" id="PIRSF006603">
    <property type="entry name" value="DinF"/>
    <property type="match status" value="1"/>
</dbReference>
<evidence type="ECO:0000256" key="13">
    <source>
        <dbReference type="SAM" id="Phobius"/>
    </source>
</evidence>
<sequence length="458" mass="50451">MEQTFTMKQKMKRLLYILVPILITQLGLFAMNFFDIMMSSRYSSHDLAGVAIGASLWLPVYTGLSGILLAITPIVAQLAGARQKDEVPFTVMQGIYVSIALAVMVVAMGSLILDPILNTMNLEEQVREIARNYVVALSFGIVPVFIYTVLRCFIDALGMTRTSMVITLLSLPLNVFFNYALIFGKWGLPALGGVGAGYASAITYWLIMFIAAVVVHRERPFSQYNIFQSFPGISVAKWKEILLIGIPIGFSLFFETSIFSAVTLFMSEYSTNVIAAHQIAINFATLLYMLPLSISMSLTIIVGFEVGASRLKDAKVFSWLGVGTAVIFSLLCITILMLFRDQIASIYTNDAEVLELAAHFLLFAALFQLSDAIQAPVQGALRGYKDVNTTFFMTLISYWIIGLPLGYYLANTTDLGAYGYWIGLISGLTAGALTLSARLLLIQRKESHTKKPVNKLLA</sequence>
<protein>
    <recommendedName>
        <fullName evidence="4">Probable multidrug resistance protein NorM</fullName>
    </recommendedName>
    <alternativeName>
        <fullName evidence="12">Multidrug-efflux transporter</fullName>
    </alternativeName>
</protein>
<evidence type="ECO:0000256" key="12">
    <source>
        <dbReference type="ARBA" id="ARBA00031636"/>
    </source>
</evidence>
<evidence type="ECO:0000256" key="8">
    <source>
        <dbReference type="ARBA" id="ARBA00022692"/>
    </source>
</evidence>
<evidence type="ECO:0000313" key="14">
    <source>
        <dbReference type="EMBL" id="MFK2824126.1"/>
    </source>
</evidence>
<feature type="transmembrane region" description="Helical" evidence="13">
    <location>
        <begin position="91"/>
        <end position="113"/>
    </location>
</feature>
<feature type="transmembrane region" description="Helical" evidence="13">
    <location>
        <begin position="54"/>
        <end position="79"/>
    </location>
</feature>
<keyword evidence="6" id="KW-0050">Antiport</keyword>
<dbReference type="InterPro" id="IPR002528">
    <property type="entry name" value="MATE_fam"/>
</dbReference>
<dbReference type="Proteomes" id="UP001619911">
    <property type="component" value="Unassembled WGS sequence"/>
</dbReference>
<evidence type="ECO:0000256" key="6">
    <source>
        <dbReference type="ARBA" id="ARBA00022449"/>
    </source>
</evidence>
<keyword evidence="15" id="KW-1185">Reference proteome</keyword>
<evidence type="ECO:0000256" key="9">
    <source>
        <dbReference type="ARBA" id="ARBA00022989"/>
    </source>
</evidence>
<keyword evidence="8 13" id="KW-0812">Transmembrane</keyword>
<dbReference type="InterPro" id="IPR050222">
    <property type="entry name" value="MATE_MdtK"/>
</dbReference>
<keyword evidence="5" id="KW-0813">Transport</keyword>
<dbReference type="CDD" id="cd13131">
    <property type="entry name" value="MATE_NorM_like"/>
    <property type="match status" value="1"/>
</dbReference>
<keyword evidence="7" id="KW-1003">Cell membrane</keyword>
<proteinExistence type="inferred from homology"/>
<feature type="transmembrane region" description="Helical" evidence="13">
    <location>
        <begin position="279"/>
        <end position="304"/>
    </location>
</feature>
<evidence type="ECO:0000256" key="3">
    <source>
        <dbReference type="ARBA" id="ARBA00010199"/>
    </source>
</evidence>
<comment type="function">
    <text evidence="1">Multidrug efflux pump.</text>
</comment>
<reference evidence="14 15" key="1">
    <citation type="submission" date="2023-07" db="EMBL/GenBank/DDBJ databases">
        <title>Bacillus lucianemedeirus sp. nov, a new species isolated from an immunobiological production facility.</title>
        <authorList>
            <person name="Costa L.V."/>
            <person name="Miranda R.V.S.L."/>
            <person name="Brandao M.L.L."/>
            <person name="Reis C.M.F."/>
            <person name="Frazao A.M."/>
            <person name="Cruz F.V."/>
            <person name="Baio P.V.P."/>
            <person name="Veras J.F.C."/>
            <person name="Ramos J.N."/>
            <person name="Vieira V."/>
        </authorList>
    </citation>
    <scope>NUCLEOTIDE SEQUENCE [LARGE SCALE GENOMIC DNA]</scope>
    <source>
        <strain evidence="14 15">B190/17</strain>
    </source>
</reference>
<dbReference type="PANTHER" id="PTHR43298:SF2">
    <property type="entry name" value="FMN_FAD EXPORTER YEEO-RELATED"/>
    <property type="match status" value="1"/>
</dbReference>
<evidence type="ECO:0000256" key="4">
    <source>
        <dbReference type="ARBA" id="ARBA00020268"/>
    </source>
</evidence>
<accession>A0ABW8I3V4</accession>
<dbReference type="NCBIfam" id="TIGR00797">
    <property type="entry name" value="matE"/>
    <property type="match status" value="1"/>
</dbReference>
<feature type="transmembrane region" description="Helical" evidence="13">
    <location>
        <begin position="133"/>
        <end position="153"/>
    </location>
</feature>
<organism evidence="14 15">
    <name type="scientific">Bacillus lumedeiriae</name>
    <dbReference type="NCBI Taxonomy" id="3058829"/>
    <lineage>
        <taxon>Bacteria</taxon>
        <taxon>Bacillati</taxon>
        <taxon>Bacillota</taxon>
        <taxon>Bacilli</taxon>
        <taxon>Bacillales</taxon>
        <taxon>Bacillaceae</taxon>
        <taxon>Bacillus</taxon>
    </lineage>
</organism>
<keyword evidence="10" id="KW-0406">Ion transport</keyword>
<dbReference type="Pfam" id="PF01554">
    <property type="entry name" value="MatE"/>
    <property type="match status" value="2"/>
</dbReference>
<feature type="transmembrane region" description="Helical" evidence="13">
    <location>
        <begin position="14"/>
        <end position="34"/>
    </location>
</feature>
<comment type="subcellular location">
    <subcellularLocation>
        <location evidence="2">Cell membrane</location>
        <topology evidence="2">Multi-pass membrane protein</topology>
    </subcellularLocation>
</comment>
<keyword evidence="9 13" id="KW-1133">Transmembrane helix</keyword>
<feature type="transmembrane region" description="Helical" evidence="13">
    <location>
        <begin position="421"/>
        <end position="441"/>
    </location>
</feature>
<comment type="caution">
    <text evidence="14">The sequence shown here is derived from an EMBL/GenBank/DDBJ whole genome shotgun (WGS) entry which is preliminary data.</text>
</comment>
<evidence type="ECO:0000313" key="15">
    <source>
        <dbReference type="Proteomes" id="UP001619911"/>
    </source>
</evidence>
<evidence type="ECO:0000256" key="2">
    <source>
        <dbReference type="ARBA" id="ARBA00004651"/>
    </source>
</evidence>
<feature type="transmembrane region" description="Helical" evidence="13">
    <location>
        <begin position="390"/>
        <end position="409"/>
    </location>
</feature>
<feature type="transmembrane region" description="Helical" evidence="13">
    <location>
        <begin position="316"/>
        <end position="339"/>
    </location>
</feature>
<evidence type="ECO:0000256" key="11">
    <source>
        <dbReference type="ARBA" id="ARBA00023136"/>
    </source>
</evidence>
<evidence type="ECO:0000256" key="7">
    <source>
        <dbReference type="ARBA" id="ARBA00022475"/>
    </source>
</evidence>
<feature type="transmembrane region" description="Helical" evidence="13">
    <location>
        <begin position="165"/>
        <end position="184"/>
    </location>
</feature>
<evidence type="ECO:0000256" key="5">
    <source>
        <dbReference type="ARBA" id="ARBA00022448"/>
    </source>
</evidence>
<dbReference type="InterPro" id="IPR048279">
    <property type="entry name" value="MdtK-like"/>
</dbReference>
<dbReference type="RefSeq" id="WP_404313630.1">
    <property type="nucleotide sequence ID" value="NZ_JAUIYO010000001.1"/>
</dbReference>
<dbReference type="PANTHER" id="PTHR43298">
    <property type="entry name" value="MULTIDRUG RESISTANCE PROTEIN NORM-RELATED"/>
    <property type="match status" value="1"/>
</dbReference>
<feature type="transmembrane region" description="Helical" evidence="13">
    <location>
        <begin position="241"/>
        <end position="267"/>
    </location>
</feature>
<feature type="transmembrane region" description="Helical" evidence="13">
    <location>
        <begin position="196"/>
        <end position="215"/>
    </location>
</feature>
<feature type="transmembrane region" description="Helical" evidence="13">
    <location>
        <begin position="351"/>
        <end position="369"/>
    </location>
</feature>
<dbReference type="EMBL" id="JAUIYO010000001">
    <property type="protein sequence ID" value="MFK2824126.1"/>
    <property type="molecule type" value="Genomic_DNA"/>
</dbReference>
<comment type="similarity">
    <text evidence="3">Belongs to the multi antimicrobial extrusion (MATE) (TC 2.A.66.1) family.</text>
</comment>
<name>A0ABW8I3V4_9BACI</name>
<keyword evidence="11 13" id="KW-0472">Membrane</keyword>